<feature type="compositionally biased region" description="Basic and acidic residues" evidence="1">
    <location>
        <begin position="98"/>
        <end position="110"/>
    </location>
</feature>
<evidence type="ECO:0000313" key="3">
    <source>
        <dbReference type="Proteomes" id="UP000076858"/>
    </source>
</evidence>
<keyword evidence="3" id="KW-1185">Reference proteome</keyword>
<evidence type="ECO:0000256" key="1">
    <source>
        <dbReference type="SAM" id="MobiDB-lite"/>
    </source>
</evidence>
<sequence>MEEIDRNGCTLQRTPFRPPFSPVENDKDKSSENSTNATRAAPKRLTFLDIMPLPQVPQSGPRNSRKSRKGYSREATSPLEMSLLEEQHLRKIEKEKERLARAAAKADRVKSKTTKQSNKENIPNSALPEVCSTKVTNSRKMSNKQNNIVTRPGLRARLNTQQGKVTNITM</sequence>
<dbReference type="AlphaFoldDB" id="A0A164J110"/>
<accession>A0A164J110</accession>
<gene>
    <name evidence="2" type="ORF">APZ42_001378</name>
</gene>
<dbReference type="EMBL" id="LRGB01006026">
    <property type="protein sequence ID" value="KZS01839.1"/>
    <property type="molecule type" value="Genomic_DNA"/>
</dbReference>
<feature type="compositionally biased region" description="Polar residues" evidence="1">
    <location>
        <begin position="114"/>
        <end position="124"/>
    </location>
</feature>
<feature type="region of interest" description="Disordered" evidence="1">
    <location>
        <begin position="98"/>
        <end position="125"/>
    </location>
</feature>
<proteinExistence type="predicted"/>
<feature type="region of interest" description="Disordered" evidence="1">
    <location>
        <begin position="1"/>
        <end position="84"/>
    </location>
</feature>
<name>A0A164J110_9CRUS</name>
<evidence type="ECO:0000313" key="2">
    <source>
        <dbReference type="EMBL" id="KZS01839.1"/>
    </source>
</evidence>
<dbReference type="Proteomes" id="UP000076858">
    <property type="component" value="Unassembled WGS sequence"/>
</dbReference>
<organism evidence="2 3">
    <name type="scientific">Daphnia magna</name>
    <dbReference type="NCBI Taxonomy" id="35525"/>
    <lineage>
        <taxon>Eukaryota</taxon>
        <taxon>Metazoa</taxon>
        <taxon>Ecdysozoa</taxon>
        <taxon>Arthropoda</taxon>
        <taxon>Crustacea</taxon>
        <taxon>Branchiopoda</taxon>
        <taxon>Diplostraca</taxon>
        <taxon>Cladocera</taxon>
        <taxon>Anomopoda</taxon>
        <taxon>Daphniidae</taxon>
        <taxon>Daphnia</taxon>
    </lineage>
</organism>
<reference evidence="2 3" key="1">
    <citation type="submission" date="2016-03" db="EMBL/GenBank/DDBJ databases">
        <title>EvidentialGene: Evidence-directed Construction of Genes on Genomes.</title>
        <authorList>
            <person name="Gilbert D.G."/>
            <person name="Choi J.-H."/>
            <person name="Mockaitis K."/>
            <person name="Colbourne J."/>
            <person name="Pfrender M."/>
        </authorList>
    </citation>
    <scope>NUCLEOTIDE SEQUENCE [LARGE SCALE GENOMIC DNA]</scope>
    <source>
        <strain evidence="2 3">Xinb3</strain>
        <tissue evidence="2">Complete organism</tissue>
    </source>
</reference>
<protein>
    <submittedName>
        <fullName evidence="2">Uncharacterized protein</fullName>
    </submittedName>
</protein>
<comment type="caution">
    <text evidence="2">The sequence shown here is derived from an EMBL/GenBank/DDBJ whole genome shotgun (WGS) entry which is preliminary data.</text>
</comment>